<dbReference type="AlphaFoldDB" id="A0A837ZX92"/>
<dbReference type="PROSITE" id="PS50943">
    <property type="entry name" value="HTH_CROC1"/>
    <property type="match status" value="1"/>
</dbReference>
<accession>A0A837ZX92</accession>
<name>A0A837ZX92_9PSEU</name>
<proteinExistence type="predicted"/>
<dbReference type="InterPro" id="IPR043917">
    <property type="entry name" value="DUF5753"/>
</dbReference>
<dbReference type="Pfam" id="PF13560">
    <property type="entry name" value="HTH_31"/>
    <property type="match status" value="1"/>
</dbReference>
<evidence type="ECO:0000259" key="1">
    <source>
        <dbReference type="PROSITE" id="PS50943"/>
    </source>
</evidence>
<dbReference type="InterPro" id="IPR001387">
    <property type="entry name" value="Cro/C1-type_HTH"/>
</dbReference>
<dbReference type="CDD" id="cd00093">
    <property type="entry name" value="HTH_XRE"/>
    <property type="match status" value="1"/>
</dbReference>
<sequence length="275" mass="30553">MRATTGSPRARALSAALRDARVSRDVGLRELARRVGISHTLVSQWEQGHRLPKTEDVAAVLTGLGVNAEERERIVELARHAGDSDWLTVGHLGASQRLAGVMECERTAVRITEWLPWMIPGLLQTSDYAREIIGPDESRLTLRLARRDVLTRREPVEFHAVIGEPGLRETVGSPGVMAHQLKTLQDSPSNVTVQVVPIGRGWHPGIVGPFILYEFPDSPPIVHIEPYRSSAFVYNERDVSDYQSAADMLRKEVAMSPDDSARLIADVITEWETTE</sequence>
<dbReference type="GO" id="GO:0003677">
    <property type="term" value="F:DNA binding"/>
    <property type="evidence" value="ECO:0007669"/>
    <property type="project" value="InterPro"/>
</dbReference>
<dbReference type="EMBL" id="JACCKD010000002">
    <property type="protein sequence ID" value="MBA0125246.1"/>
    <property type="molecule type" value="Genomic_DNA"/>
</dbReference>
<evidence type="ECO:0000313" key="3">
    <source>
        <dbReference type="Proteomes" id="UP000582974"/>
    </source>
</evidence>
<gene>
    <name evidence="2" type="ORF">H0B56_06800</name>
</gene>
<feature type="domain" description="HTH cro/C1-type" evidence="1">
    <location>
        <begin position="17"/>
        <end position="71"/>
    </location>
</feature>
<evidence type="ECO:0000313" key="2">
    <source>
        <dbReference type="EMBL" id="MBA0125246.1"/>
    </source>
</evidence>
<protein>
    <submittedName>
        <fullName evidence="2">Helix-turn-helix transcriptional regulator</fullName>
    </submittedName>
</protein>
<dbReference type="SUPFAM" id="SSF47413">
    <property type="entry name" value="lambda repressor-like DNA-binding domains"/>
    <property type="match status" value="1"/>
</dbReference>
<dbReference type="Gene3D" id="1.10.260.40">
    <property type="entry name" value="lambda repressor-like DNA-binding domains"/>
    <property type="match status" value="1"/>
</dbReference>
<organism evidence="2 3">
    <name type="scientific">Haloechinothrix aidingensis</name>
    <dbReference type="NCBI Taxonomy" id="2752311"/>
    <lineage>
        <taxon>Bacteria</taxon>
        <taxon>Bacillati</taxon>
        <taxon>Actinomycetota</taxon>
        <taxon>Actinomycetes</taxon>
        <taxon>Pseudonocardiales</taxon>
        <taxon>Pseudonocardiaceae</taxon>
        <taxon>Haloechinothrix</taxon>
    </lineage>
</organism>
<dbReference type="InterPro" id="IPR010982">
    <property type="entry name" value="Lambda_DNA-bd_dom_sf"/>
</dbReference>
<dbReference type="Proteomes" id="UP000582974">
    <property type="component" value="Unassembled WGS sequence"/>
</dbReference>
<dbReference type="SMART" id="SM00530">
    <property type="entry name" value="HTH_XRE"/>
    <property type="match status" value="1"/>
</dbReference>
<dbReference type="RefSeq" id="WP_180892064.1">
    <property type="nucleotide sequence ID" value="NZ_JACCKD010000002.1"/>
</dbReference>
<comment type="caution">
    <text evidence="2">The sequence shown here is derived from an EMBL/GenBank/DDBJ whole genome shotgun (WGS) entry which is preliminary data.</text>
</comment>
<reference evidence="2 3" key="1">
    <citation type="submission" date="2020-07" db="EMBL/GenBank/DDBJ databases">
        <title>Genome of Haloechinothrix sp.</title>
        <authorList>
            <person name="Tang S.-K."/>
            <person name="Yang L."/>
            <person name="Zhu W.-Y."/>
        </authorList>
    </citation>
    <scope>NUCLEOTIDE SEQUENCE [LARGE SCALE GENOMIC DNA]</scope>
    <source>
        <strain evidence="2 3">YIM 98757</strain>
    </source>
</reference>
<dbReference type="Pfam" id="PF19054">
    <property type="entry name" value="DUF5753"/>
    <property type="match status" value="1"/>
</dbReference>
<keyword evidence="3" id="KW-1185">Reference proteome</keyword>